<reference evidence="2 3" key="1">
    <citation type="submission" date="2022-03" db="EMBL/GenBank/DDBJ databases">
        <authorList>
            <person name="Nunn A."/>
            <person name="Chopra R."/>
            <person name="Nunn A."/>
            <person name="Contreras Garrido A."/>
        </authorList>
    </citation>
    <scope>NUCLEOTIDE SEQUENCE [LARGE SCALE GENOMIC DNA]</scope>
</reference>
<feature type="compositionally biased region" description="Basic and acidic residues" evidence="1">
    <location>
        <begin position="200"/>
        <end position="234"/>
    </location>
</feature>
<organism evidence="2 3">
    <name type="scientific">Thlaspi arvense</name>
    <name type="common">Field penny-cress</name>
    <dbReference type="NCBI Taxonomy" id="13288"/>
    <lineage>
        <taxon>Eukaryota</taxon>
        <taxon>Viridiplantae</taxon>
        <taxon>Streptophyta</taxon>
        <taxon>Embryophyta</taxon>
        <taxon>Tracheophyta</taxon>
        <taxon>Spermatophyta</taxon>
        <taxon>Magnoliopsida</taxon>
        <taxon>eudicotyledons</taxon>
        <taxon>Gunneridae</taxon>
        <taxon>Pentapetalae</taxon>
        <taxon>rosids</taxon>
        <taxon>malvids</taxon>
        <taxon>Brassicales</taxon>
        <taxon>Brassicaceae</taxon>
        <taxon>Thlaspideae</taxon>
        <taxon>Thlaspi</taxon>
    </lineage>
</organism>
<evidence type="ECO:0000256" key="1">
    <source>
        <dbReference type="SAM" id="MobiDB-lite"/>
    </source>
</evidence>
<dbReference type="AlphaFoldDB" id="A0AAU9RW42"/>
<dbReference type="Proteomes" id="UP000836841">
    <property type="component" value="Chromosome 3"/>
</dbReference>
<feature type="compositionally biased region" description="Basic and acidic residues" evidence="1">
    <location>
        <begin position="241"/>
        <end position="259"/>
    </location>
</feature>
<keyword evidence="3" id="KW-1185">Reference proteome</keyword>
<evidence type="ECO:0000313" key="2">
    <source>
        <dbReference type="EMBL" id="CAH2052715.1"/>
    </source>
</evidence>
<feature type="region of interest" description="Disordered" evidence="1">
    <location>
        <begin position="169"/>
        <end position="259"/>
    </location>
</feature>
<feature type="non-terminal residue" evidence="2">
    <location>
        <position position="259"/>
    </location>
</feature>
<feature type="non-terminal residue" evidence="2">
    <location>
        <position position="1"/>
    </location>
</feature>
<feature type="region of interest" description="Disordered" evidence="1">
    <location>
        <begin position="1"/>
        <end position="22"/>
    </location>
</feature>
<sequence>VSPLPPAASDITQGNPLGGSPTVPTLPHQPVPFVCLMDLCVLAETLTALVQLPSLWVITSLMRTCQAPLVVFTEIFPIPPLPKWLKVTSLDLKHLYPNNSLSHKQGMSQWYSRAEKEKWLESSRRPPRKAPVRIPESDNSALIEKNKLTLIGRTLERIKEDKCRQDELRATRYTHQKTQQRTFQPRHQEDRIMALKSRHHTSEARRDSYQDNSRHLPEDRDNRHVSSHRLDRSSSRYGDPTTEKSRDSRNQRIPNRDSC</sequence>
<name>A0AAU9RW42_THLAR</name>
<feature type="compositionally biased region" description="Polar residues" evidence="1">
    <location>
        <begin position="176"/>
        <end position="185"/>
    </location>
</feature>
<dbReference type="EMBL" id="OU466859">
    <property type="protein sequence ID" value="CAH2052715.1"/>
    <property type="molecule type" value="Genomic_DNA"/>
</dbReference>
<evidence type="ECO:0000313" key="3">
    <source>
        <dbReference type="Proteomes" id="UP000836841"/>
    </source>
</evidence>
<accession>A0AAU9RW42</accession>
<proteinExistence type="predicted"/>
<protein>
    <submittedName>
        <fullName evidence="2">Uncharacterized protein</fullName>
    </submittedName>
</protein>
<gene>
    <name evidence="2" type="ORF">TAV2_LOCUS9230</name>
</gene>